<dbReference type="Gene3D" id="1.10.10.10">
    <property type="entry name" value="Winged helix-like DNA-binding domain superfamily/Winged helix DNA-binding domain"/>
    <property type="match status" value="1"/>
</dbReference>
<name>A0A1U9K7V2_9BACL</name>
<keyword evidence="2" id="KW-0238">DNA-binding</keyword>
<dbReference type="Pfam" id="PF00455">
    <property type="entry name" value="DeoRC"/>
    <property type="match status" value="1"/>
</dbReference>
<dbReference type="GO" id="GO:0003677">
    <property type="term" value="F:DNA binding"/>
    <property type="evidence" value="ECO:0007669"/>
    <property type="project" value="UniProtKB-KW"/>
</dbReference>
<dbReference type="InterPro" id="IPR036388">
    <property type="entry name" value="WH-like_DNA-bd_sf"/>
</dbReference>
<sequence length="253" mass="28110">MLVAERHREIVAVVNKRGSIRVTELAQLFHVTEETIRRDLEKLESQGKLQRSHGGAVRTESTERETPFSEREIAHVKEKSAIAREAVKRVEEYDSIILDASTTAWQMARLLPNIRLTVVTNAIKVAMELANRSRITVISTGGTLSPESLSYVGPLAERSLETYHVNKLFFSCSGLHTEHGLSDPTEWQAVLKRRMMSIAGQCYLLVDHSKFGVQAFSTIADVAGVHEVITDDKVDSDSVKQLEQVGVSVTLAT</sequence>
<dbReference type="PANTHER" id="PTHR30363:SF44">
    <property type="entry name" value="AGA OPERON TRANSCRIPTIONAL REPRESSOR-RELATED"/>
    <property type="match status" value="1"/>
</dbReference>
<dbReference type="InterPro" id="IPR018356">
    <property type="entry name" value="Tscrpt_reg_HTH_DeoR_CS"/>
</dbReference>
<evidence type="ECO:0000256" key="1">
    <source>
        <dbReference type="ARBA" id="ARBA00023015"/>
    </source>
</evidence>
<gene>
    <name evidence="6" type="ORF">B0W44_10435</name>
</gene>
<evidence type="ECO:0000313" key="6">
    <source>
        <dbReference type="EMBL" id="AQS56122.1"/>
    </source>
</evidence>
<reference evidence="6 7" key="1">
    <citation type="journal article" date="2015" name="Int. J. Syst. Evol. Microbiol.">
        <title>Novibacillus thermophilus gen. nov., sp. nov., a Gram-staining-negative and moderately thermophilic member of the family Thermoactinomycetaceae.</title>
        <authorList>
            <person name="Yang G."/>
            <person name="Chen J."/>
            <person name="Zhou S."/>
        </authorList>
    </citation>
    <scope>NUCLEOTIDE SEQUENCE [LARGE SCALE GENOMIC DNA]</scope>
    <source>
        <strain evidence="6 7">SG-1</strain>
    </source>
</reference>
<evidence type="ECO:0000256" key="2">
    <source>
        <dbReference type="ARBA" id="ARBA00023125"/>
    </source>
</evidence>
<keyword evidence="3" id="KW-0804">Transcription</keyword>
<dbReference type="KEGG" id="ntr:B0W44_10435"/>
<dbReference type="SMART" id="SM00420">
    <property type="entry name" value="HTH_DEOR"/>
    <property type="match status" value="1"/>
</dbReference>
<proteinExistence type="predicted"/>
<dbReference type="InterPro" id="IPR036390">
    <property type="entry name" value="WH_DNA-bd_sf"/>
</dbReference>
<feature type="compositionally biased region" description="Basic and acidic residues" evidence="4">
    <location>
        <begin position="60"/>
        <end position="69"/>
    </location>
</feature>
<dbReference type="SUPFAM" id="SSF46785">
    <property type="entry name" value="Winged helix' DNA-binding domain"/>
    <property type="match status" value="1"/>
</dbReference>
<dbReference type="SUPFAM" id="SSF100950">
    <property type="entry name" value="NagB/RpiA/CoA transferase-like"/>
    <property type="match status" value="1"/>
</dbReference>
<organism evidence="6 7">
    <name type="scientific">Novibacillus thermophilus</name>
    <dbReference type="NCBI Taxonomy" id="1471761"/>
    <lineage>
        <taxon>Bacteria</taxon>
        <taxon>Bacillati</taxon>
        <taxon>Bacillota</taxon>
        <taxon>Bacilli</taxon>
        <taxon>Bacillales</taxon>
        <taxon>Thermoactinomycetaceae</taxon>
        <taxon>Novibacillus</taxon>
    </lineage>
</organism>
<dbReference type="PANTHER" id="PTHR30363">
    <property type="entry name" value="HTH-TYPE TRANSCRIPTIONAL REGULATOR SRLR-RELATED"/>
    <property type="match status" value="1"/>
</dbReference>
<keyword evidence="1" id="KW-0805">Transcription regulation</keyword>
<evidence type="ECO:0000256" key="3">
    <source>
        <dbReference type="ARBA" id="ARBA00023163"/>
    </source>
</evidence>
<dbReference type="PRINTS" id="PR00037">
    <property type="entry name" value="HTHLACR"/>
</dbReference>
<protein>
    <submittedName>
        <fullName evidence="6">DeoR family transcriptional regulator</fullName>
    </submittedName>
</protein>
<dbReference type="SMART" id="SM01134">
    <property type="entry name" value="DeoRC"/>
    <property type="match status" value="1"/>
</dbReference>
<dbReference type="InterPro" id="IPR037171">
    <property type="entry name" value="NagB/RpiA_transferase-like"/>
</dbReference>
<dbReference type="RefSeq" id="WP_077719982.1">
    <property type="nucleotide sequence ID" value="NZ_CP019699.1"/>
</dbReference>
<dbReference type="Pfam" id="PF08220">
    <property type="entry name" value="HTH_DeoR"/>
    <property type="match status" value="1"/>
</dbReference>
<dbReference type="InterPro" id="IPR014036">
    <property type="entry name" value="DeoR-like_C"/>
</dbReference>
<feature type="domain" description="HTH deoR-type" evidence="5">
    <location>
        <begin position="3"/>
        <end position="58"/>
    </location>
</feature>
<accession>A0A1U9K7V2</accession>
<dbReference type="STRING" id="1471761.B0W44_10435"/>
<dbReference type="PROSITE" id="PS00894">
    <property type="entry name" value="HTH_DEOR_1"/>
    <property type="match status" value="1"/>
</dbReference>
<dbReference type="AlphaFoldDB" id="A0A1U9K7V2"/>
<keyword evidence="7" id="KW-1185">Reference proteome</keyword>
<dbReference type="PROSITE" id="PS51000">
    <property type="entry name" value="HTH_DEOR_2"/>
    <property type="match status" value="1"/>
</dbReference>
<dbReference type="InterPro" id="IPR050313">
    <property type="entry name" value="Carb_Metab_HTH_regulators"/>
</dbReference>
<evidence type="ECO:0000259" key="5">
    <source>
        <dbReference type="PROSITE" id="PS51000"/>
    </source>
</evidence>
<dbReference type="GO" id="GO:0003700">
    <property type="term" value="F:DNA-binding transcription factor activity"/>
    <property type="evidence" value="ECO:0007669"/>
    <property type="project" value="InterPro"/>
</dbReference>
<dbReference type="EMBL" id="CP019699">
    <property type="protein sequence ID" value="AQS56122.1"/>
    <property type="molecule type" value="Genomic_DNA"/>
</dbReference>
<dbReference type="InterPro" id="IPR001034">
    <property type="entry name" value="DeoR_HTH"/>
</dbReference>
<evidence type="ECO:0000313" key="7">
    <source>
        <dbReference type="Proteomes" id="UP000188603"/>
    </source>
</evidence>
<evidence type="ECO:0000256" key="4">
    <source>
        <dbReference type="SAM" id="MobiDB-lite"/>
    </source>
</evidence>
<dbReference type="OrthoDB" id="9797223at2"/>
<dbReference type="Proteomes" id="UP000188603">
    <property type="component" value="Chromosome"/>
</dbReference>
<feature type="region of interest" description="Disordered" evidence="4">
    <location>
        <begin position="44"/>
        <end position="69"/>
    </location>
</feature>